<keyword evidence="1" id="KW-0805">Transcription regulation</keyword>
<dbReference type="EMBL" id="VWSH01000002">
    <property type="protein sequence ID" value="KAA5535129.1"/>
    <property type="molecule type" value="Genomic_DNA"/>
</dbReference>
<dbReference type="Pfam" id="PF08279">
    <property type="entry name" value="HTH_11"/>
    <property type="match status" value="1"/>
</dbReference>
<dbReference type="PANTHER" id="PTHR34580:SF1">
    <property type="entry name" value="PROTEIN PAFC"/>
    <property type="match status" value="1"/>
</dbReference>
<keyword evidence="2" id="KW-0804">Transcription</keyword>
<evidence type="ECO:0000256" key="2">
    <source>
        <dbReference type="ARBA" id="ARBA00023163"/>
    </source>
</evidence>
<dbReference type="PANTHER" id="PTHR34580">
    <property type="match status" value="1"/>
</dbReference>
<reference evidence="4 5" key="1">
    <citation type="submission" date="2019-09" db="EMBL/GenBank/DDBJ databases">
        <title>Genome sequence and assembly of Taibaiella sp.</title>
        <authorList>
            <person name="Chhetri G."/>
        </authorList>
    </citation>
    <scope>NUCLEOTIDE SEQUENCE [LARGE SCALE GENOMIC DNA]</scope>
    <source>
        <strain evidence="4 5">KVB11</strain>
    </source>
</reference>
<gene>
    <name evidence="4" type="ORF">F0919_11100</name>
</gene>
<dbReference type="AlphaFoldDB" id="A0A5M6CPT1"/>
<dbReference type="Gene3D" id="1.10.10.10">
    <property type="entry name" value="Winged helix-like DNA-binding domain superfamily/Winged helix DNA-binding domain"/>
    <property type="match status" value="1"/>
</dbReference>
<dbReference type="SUPFAM" id="SSF46785">
    <property type="entry name" value="Winged helix' DNA-binding domain"/>
    <property type="match status" value="1"/>
</dbReference>
<evidence type="ECO:0000259" key="3">
    <source>
        <dbReference type="PROSITE" id="PS51000"/>
    </source>
</evidence>
<evidence type="ECO:0000313" key="4">
    <source>
        <dbReference type="EMBL" id="KAA5535129.1"/>
    </source>
</evidence>
<dbReference type="InterPro" id="IPR036388">
    <property type="entry name" value="WH-like_DNA-bd_sf"/>
</dbReference>
<dbReference type="InterPro" id="IPR036390">
    <property type="entry name" value="WH_DNA-bd_sf"/>
</dbReference>
<dbReference type="PROSITE" id="PS52050">
    <property type="entry name" value="WYL"/>
    <property type="match status" value="1"/>
</dbReference>
<dbReference type="InterPro" id="IPR051534">
    <property type="entry name" value="CBASS_pafABC_assoc_protein"/>
</dbReference>
<dbReference type="InterPro" id="IPR001034">
    <property type="entry name" value="DeoR_HTH"/>
</dbReference>
<name>A0A5M6CPT1_9BACT</name>
<dbReference type="InterPro" id="IPR013196">
    <property type="entry name" value="HTH_11"/>
</dbReference>
<dbReference type="InterPro" id="IPR026881">
    <property type="entry name" value="WYL_dom"/>
</dbReference>
<keyword evidence="5" id="KW-1185">Reference proteome</keyword>
<dbReference type="RefSeq" id="WP_150032808.1">
    <property type="nucleotide sequence ID" value="NZ_VWSH01000002.1"/>
</dbReference>
<feature type="domain" description="HTH deoR-type" evidence="3">
    <location>
        <begin position="8"/>
        <end position="65"/>
    </location>
</feature>
<protein>
    <submittedName>
        <fullName evidence="4">YafY family transcriptional regulator</fullName>
    </submittedName>
</protein>
<sequence length="243" mass="27962">MDGNDIKRLSRLTAILTMLQTTKIVTSLTLAKRFDVSVRTIYRDIKALEQAGVPIIAEERKGYRLMEGYRIPPVMFTESEANALITIEQLVRKNSDSSLIKEYAEAVNKVKAVLSYSTKSKAELLSERIAVSPVIRVKNITNSLTTIQSALTDFKVLRITYQSAQNNDTTIRNIEPFAFYYNLQENWLIIAFCRLRNDYRMFRLDSILEMEPLEISFEPHKLTLKDFLEAKEKNFVIPDIPLS</sequence>
<dbReference type="Pfam" id="PF13280">
    <property type="entry name" value="WYL"/>
    <property type="match status" value="1"/>
</dbReference>
<dbReference type="GO" id="GO:0003700">
    <property type="term" value="F:DNA-binding transcription factor activity"/>
    <property type="evidence" value="ECO:0007669"/>
    <property type="project" value="InterPro"/>
</dbReference>
<evidence type="ECO:0000256" key="1">
    <source>
        <dbReference type="ARBA" id="ARBA00023015"/>
    </source>
</evidence>
<accession>A0A5M6CPT1</accession>
<comment type="caution">
    <text evidence="4">The sequence shown here is derived from an EMBL/GenBank/DDBJ whole genome shotgun (WGS) entry which is preliminary data.</text>
</comment>
<proteinExistence type="predicted"/>
<organism evidence="4 5">
    <name type="scientific">Taibaiella lutea</name>
    <dbReference type="NCBI Taxonomy" id="2608001"/>
    <lineage>
        <taxon>Bacteria</taxon>
        <taxon>Pseudomonadati</taxon>
        <taxon>Bacteroidota</taxon>
        <taxon>Chitinophagia</taxon>
        <taxon>Chitinophagales</taxon>
        <taxon>Chitinophagaceae</taxon>
        <taxon>Taibaiella</taxon>
    </lineage>
</organism>
<dbReference type="PROSITE" id="PS51000">
    <property type="entry name" value="HTH_DEOR_2"/>
    <property type="match status" value="1"/>
</dbReference>
<dbReference type="Proteomes" id="UP000323632">
    <property type="component" value="Unassembled WGS sequence"/>
</dbReference>
<evidence type="ECO:0000313" key="5">
    <source>
        <dbReference type="Proteomes" id="UP000323632"/>
    </source>
</evidence>